<organism evidence="1 2">
    <name type="scientific">Triparma strigata</name>
    <dbReference type="NCBI Taxonomy" id="1606541"/>
    <lineage>
        <taxon>Eukaryota</taxon>
        <taxon>Sar</taxon>
        <taxon>Stramenopiles</taxon>
        <taxon>Ochrophyta</taxon>
        <taxon>Bolidophyceae</taxon>
        <taxon>Parmales</taxon>
        <taxon>Triparmaceae</taxon>
        <taxon>Triparma</taxon>
    </lineage>
</organism>
<proteinExistence type="predicted"/>
<dbReference type="EMBL" id="BRXY01000129">
    <property type="protein sequence ID" value="GMH68950.1"/>
    <property type="molecule type" value="Genomic_DNA"/>
</dbReference>
<protein>
    <submittedName>
        <fullName evidence="1">Uncharacterized protein</fullName>
    </submittedName>
</protein>
<accession>A0A9W7AJL5</accession>
<name>A0A9W7AJL5_9STRA</name>
<sequence length="96" mass="11127">MIRLSRVVGIPLSRQWQATISPLKLTRFLTLLQARGVWHKGFEDEAAATALAKEIDELVAQRREQPKLENQSKIHNEKKLKRLLEEYEELTGEPHV</sequence>
<dbReference type="AlphaFoldDB" id="A0A9W7AJL5"/>
<evidence type="ECO:0000313" key="1">
    <source>
        <dbReference type="EMBL" id="GMH68950.1"/>
    </source>
</evidence>
<keyword evidence="2" id="KW-1185">Reference proteome</keyword>
<reference evidence="2" key="1">
    <citation type="journal article" date="2023" name="Commun. Biol.">
        <title>Genome analysis of Parmales, the sister group of diatoms, reveals the evolutionary specialization of diatoms from phago-mixotrophs to photoautotrophs.</title>
        <authorList>
            <person name="Ban H."/>
            <person name="Sato S."/>
            <person name="Yoshikawa S."/>
            <person name="Yamada K."/>
            <person name="Nakamura Y."/>
            <person name="Ichinomiya M."/>
            <person name="Sato N."/>
            <person name="Blanc-Mathieu R."/>
            <person name="Endo H."/>
            <person name="Kuwata A."/>
            <person name="Ogata H."/>
        </authorList>
    </citation>
    <scope>NUCLEOTIDE SEQUENCE [LARGE SCALE GENOMIC DNA]</scope>
    <source>
        <strain evidence="2">NIES 3701</strain>
    </source>
</reference>
<evidence type="ECO:0000313" key="2">
    <source>
        <dbReference type="Proteomes" id="UP001165085"/>
    </source>
</evidence>
<comment type="caution">
    <text evidence="1">The sequence shown here is derived from an EMBL/GenBank/DDBJ whole genome shotgun (WGS) entry which is preliminary data.</text>
</comment>
<gene>
    <name evidence="1" type="ORF">TrST_g3191</name>
</gene>
<dbReference type="Proteomes" id="UP001165085">
    <property type="component" value="Unassembled WGS sequence"/>
</dbReference>